<organism evidence="1 2">
    <name type="scientific">Photobacterium halotolerans</name>
    <dbReference type="NCBI Taxonomy" id="265726"/>
    <lineage>
        <taxon>Bacteria</taxon>
        <taxon>Pseudomonadati</taxon>
        <taxon>Pseudomonadota</taxon>
        <taxon>Gammaproteobacteria</taxon>
        <taxon>Vibrionales</taxon>
        <taxon>Vibrionaceae</taxon>
        <taxon>Photobacterium</taxon>
    </lineage>
</organism>
<sequence length="96" mass="10476">MLHMIFSSPFQNRALQQCMAQLLPGDEILLLQDGVVAATAPGQLESVLTQGVAVYALDTDLLARGLAGRVVSEVEVIDHNRFVELTVCHPNCMKWA</sequence>
<accession>A0A0F5VES3</accession>
<dbReference type="PANTHER" id="PTHR37526:SF1">
    <property type="entry name" value="PROTEIN TUSB"/>
    <property type="match status" value="1"/>
</dbReference>
<dbReference type="Gene3D" id="3.40.1260.10">
    <property type="entry name" value="DsrEFH-like"/>
    <property type="match status" value="1"/>
</dbReference>
<proteinExistence type="predicted"/>
<evidence type="ECO:0000313" key="1">
    <source>
        <dbReference type="EMBL" id="KKD00005.1"/>
    </source>
</evidence>
<dbReference type="PANTHER" id="PTHR37526">
    <property type="entry name" value="PROTEIN TUSB"/>
    <property type="match status" value="1"/>
</dbReference>
<name>A0A0F5VES3_9GAMM</name>
<dbReference type="OrthoDB" id="9795117at2"/>
<dbReference type="SUPFAM" id="SSF75169">
    <property type="entry name" value="DsrEFH-like"/>
    <property type="match status" value="1"/>
</dbReference>
<dbReference type="Pfam" id="PF04077">
    <property type="entry name" value="DsrH"/>
    <property type="match status" value="1"/>
</dbReference>
<evidence type="ECO:0008006" key="3">
    <source>
        <dbReference type="Google" id="ProtNLM"/>
    </source>
</evidence>
<keyword evidence="2" id="KW-1185">Reference proteome</keyword>
<dbReference type="Proteomes" id="UP000033633">
    <property type="component" value="Unassembled WGS sequence"/>
</dbReference>
<dbReference type="InterPro" id="IPR027396">
    <property type="entry name" value="DsrEFH-like"/>
</dbReference>
<comment type="caution">
    <text evidence="1">The sequence shown here is derived from an EMBL/GenBank/DDBJ whole genome shotgun (WGS) entry which is preliminary data.</text>
</comment>
<dbReference type="GO" id="GO:1990228">
    <property type="term" value="C:sulfurtransferase complex"/>
    <property type="evidence" value="ECO:0007669"/>
    <property type="project" value="TreeGrafter"/>
</dbReference>
<dbReference type="InterPro" id="IPR007215">
    <property type="entry name" value="Sulphur_relay_TusB/DsrH"/>
</dbReference>
<dbReference type="GO" id="GO:0002143">
    <property type="term" value="P:tRNA wobble position uridine thiolation"/>
    <property type="evidence" value="ECO:0007669"/>
    <property type="project" value="InterPro"/>
</dbReference>
<evidence type="ECO:0000313" key="2">
    <source>
        <dbReference type="Proteomes" id="UP000033633"/>
    </source>
</evidence>
<reference evidence="1 2" key="1">
    <citation type="submission" date="2014-12" db="EMBL/GenBank/DDBJ databases">
        <title>Mercury Reductase activity and rhizosphere competence traits in the genome of root associated Photobacterium halotolerans MELD1.</title>
        <authorList>
            <person name="Mathew D.C."/>
            <person name="Huang C.-C."/>
        </authorList>
    </citation>
    <scope>NUCLEOTIDE SEQUENCE [LARGE SCALE GENOMIC DNA]</scope>
    <source>
        <strain evidence="1 2">MELD1</strain>
    </source>
</reference>
<dbReference type="AlphaFoldDB" id="A0A0F5VES3"/>
<dbReference type="PATRIC" id="fig|265726.11.peg.3926"/>
<dbReference type="NCBIfam" id="TIGR03011">
    <property type="entry name" value="sulf_tusB_dsrH"/>
    <property type="match status" value="1"/>
</dbReference>
<protein>
    <recommendedName>
        <fullName evidence="3">Sulfur relay protein TusB</fullName>
    </recommendedName>
</protein>
<gene>
    <name evidence="1" type="ORF">KY46_08875</name>
</gene>
<dbReference type="STRING" id="265726.KY46_08875"/>
<dbReference type="RefSeq" id="WP_046220301.1">
    <property type="nucleotide sequence ID" value="NZ_JWYV01000006.1"/>
</dbReference>
<dbReference type="EMBL" id="JWYV01000006">
    <property type="protein sequence ID" value="KKD00005.1"/>
    <property type="molecule type" value="Genomic_DNA"/>
</dbReference>